<organism evidence="1 2">
    <name type="scientific">Paraburkholderia acidicola</name>
    <dbReference type="NCBI Taxonomy" id="1912599"/>
    <lineage>
        <taxon>Bacteria</taxon>
        <taxon>Pseudomonadati</taxon>
        <taxon>Pseudomonadota</taxon>
        <taxon>Betaproteobacteria</taxon>
        <taxon>Burkholderiales</taxon>
        <taxon>Burkholderiaceae</taxon>
        <taxon>Paraburkholderia</taxon>
    </lineage>
</organism>
<proteinExistence type="predicted"/>
<comment type="caution">
    <text evidence="1">The sequence shown here is derived from an EMBL/GenBank/DDBJ whole genome shotgun (WGS) entry which is preliminary data.</text>
</comment>
<protein>
    <submittedName>
        <fullName evidence="1">Uncharacterized protein</fullName>
    </submittedName>
</protein>
<dbReference type="AlphaFoldDB" id="A0A2A4F633"/>
<sequence>MVGTSLRACNRSIRWRVVWDAASAAKQVIQVRFMWISRPPGRPDRRKQNAKFQKIPQHVRQPGLSNILL</sequence>
<reference evidence="1 2" key="1">
    <citation type="submission" date="2017-01" db="EMBL/GenBank/DDBJ databases">
        <title>Whole-Genome Shotgun Sequencing of Two beta-Proteobacterial Species in Search of the Bulgecin Biosynthetic Cluster.</title>
        <authorList>
            <person name="Horsman M.E."/>
            <person name="Marous D.R."/>
            <person name="Li R."/>
            <person name="Oliver R.A."/>
            <person name="Byun B."/>
            <person name="Emrich S.J."/>
            <person name="Boggess B."/>
            <person name="Townsend C.A."/>
            <person name="Mobashery S."/>
        </authorList>
    </citation>
    <scope>NUCLEOTIDE SEQUENCE [LARGE SCALE GENOMIC DNA]</scope>
    <source>
        <strain evidence="1 2">ATCC 31363</strain>
    </source>
</reference>
<dbReference type="EMBL" id="MTZV01000002">
    <property type="protein sequence ID" value="PCE28044.1"/>
    <property type="molecule type" value="Genomic_DNA"/>
</dbReference>
<evidence type="ECO:0000313" key="1">
    <source>
        <dbReference type="EMBL" id="PCE28044.1"/>
    </source>
</evidence>
<accession>A0A2A4F633</accession>
<evidence type="ECO:0000313" key="2">
    <source>
        <dbReference type="Proteomes" id="UP000218022"/>
    </source>
</evidence>
<name>A0A2A4F633_9BURK</name>
<gene>
    <name evidence="1" type="ORF">BWP39_05935</name>
</gene>
<dbReference type="Proteomes" id="UP000218022">
    <property type="component" value="Unassembled WGS sequence"/>
</dbReference>